<reference evidence="5 7" key="2">
    <citation type="submission" date="2013-03" db="EMBL/GenBank/DDBJ databases">
        <title>The Genome Sequence of Enterococcus malodoratus ATCC_43197 (PacBio/Illumina hybrid assembly).</title>
        <authorList>
            <consortium name="The Broad Institute Genomics Platform"/>
            <consortium name="The Broad Institute Genome Sequencing Center for Infectious Disease"/>
            <person name="Earl A."/>
            <person name="Russ C."/>
            <person name="Gilmore M."/>
            <person name="Surin D."/>
            <person name="Walker B."/>
            <person name="Young S."/>
            <person name="Zeng Q."/>
            <person name="Gargeya S."/>
            <person name="Fitzgerald M."/>
            <person name="Haas B."/>
            <person name="Abouelleil A."/>
            <person name="Allen A.W."/>
            <person name="Alvarado L."/>
            <person name="Arachchi H.M."/>
            <person name="Berlin A.M."/>
            <person name="Chapman S.B."/>
            <person name="Gainer-Dewar J."/>
            <person name="Goldberg J."/>
            <person name="Griggs A."/>
            <person name="Gujja S."/>
            <person name="Hansen M."/>
            <person name="Howarth C."/>
            <person name="Imamovic A."/>
            <person name="Ireland A."/>
            <person name="Larimer J."/>
            <person name="McCowan C."/>
            <person name="Murphy C."/>
            <person name="Pearson M."/>
            <person name="Poon T.W."/>
            <person name="Priest M."/>
            <person name="Roberts A."/>
            <person name="Saif S."/>
            <person name="Shea T."/>
            <person name="Sisk P."/>
            <person name="Sykes S."/>
            <person name="Wortman J."/>
            <person name="Nusbaum C."/>
            <person name="Birren B."/>
        </authorList>
    </citation>
    <scope>NUCLEOTIDE SEQUENCE [LARGE SCALE GENOMIC DNA]</scope>
    <source>
        <strain evidence="5 7">ATCC 43197</strain>
    </source>
</reference>
<accession>R2RNC9</accession>
<evidence type="ECO:0000313" key="7">
    <source>
        <dbReference type="Proteomes" id="UP000014148"/>
    </source>
</evidence>
<evidence type="ECO:0000256" key="1">
    <source>
        <dbReference type="ARBA" id="ARBA00022676"/>
    </source>
</evidence>
<dbReference type="PATRIC" id="fig|1158601.3.peg.2067"/>
<dbReference type="Proteomes" id="UP000014148">
    <property type="component" value="Unassembled WGS sequence"/>
</dbReference>
<reference evidence="4 6" key="1">
    <citation type="submission" date="2013-02" db="EMBL/GenBank/DDBJ databases">
        <title>The Genome Sequence of Enterococcus malodoratus ATCC_43197.</title>
        <authorList>
            <consortium name="The Broad Institute Genome Sequencing Platform"/>
            <consortium name="The Broad Institute Genome Sequencing Center for Infectious Disease"/>
            <person name="Earl A.M."/>
            <person name="Gilmore M.S."/>
            <person name="Lebreton F."/>
            <person name="Walker B."/>
            <person name="Young S.K."/>
            <person name="Zeng Q."/>
            <person name="Gargeya S."/>
            <person name="Fitzgerald M."/>
            <person name="Haas B."/>
            <person name="Abouelleil A."/>
            <person name="Alvarado L."/>
            <person name="Arachchi H.M."/>
            <person name="Berlin A.M."/>
            <person name="Chapman S.B."/>
            <person name="Dewar J."/>
            <person name="Goldberg J."/>
            <person name="Griggs A."/>
            <person name="Gujja S."/>
            <person name="Hansen M."/>
            <person name="Howarth C."/>
            <person name="Imamovic A."/>
            <person name="Larimer J."/>
            <person name="McCowan C."/>
            <person name="Murphy C."/>
            <person name="Neiman D."/>
            <person name="Pearson M."/>
            <person name="Priest M."/>
            <person name="Roberts A."/>
            <person name="Saif S."/>
            <person name="Shea T."/>
            <person name="Sisk P."/>
            <person name="Sykes S."/>
            <person name="Wortman J."/>
            <person name="Nusbaum C."/>
            <person name="Birren B."/>
        </authorList>
    </citation>
    <scope>NUCLEOTIDE SEQUENCE [LARGE SCALE GENOMIC DNA]</scope>
    <source>
        <strain evidence="4 6">ATCC 43197</strain>
    </source>
</reference>
<dbReference type="GO" id="GO:0016757">
    <property type="term" value="F:glycosyltransferase activity"/>
    <property type="evidence" value="ECO:0007669"/>
    <property type="project" value="UniProtKB-KW"/>
</dbReference>
<dbReference type="OrthoDB" id="396512at2"/>
<dbReference type="Gene3D" id="3.90.550.10">
    <property type="entry name" value="Spore Coat Polysaccharide Biosynthesis Protein SpsA, Chain A"/>
    <property type="match status" value="1"/>
</dbReference>
<protein>
    <recommendedName>
        <fullName evidence="3">Glycosyltransferase 2-like domain-containing protein</fullName>
    </recommendedName>
</protein>
<dbReference type="EMBL" id="ASWA01000004">
    <property type="protein sequence ID" value="EOT64127.1"/>
    <property type="molecule type" value="Genomic_DNA"/>
</dbReference>
<evidence type="ECO:0000313" key="5">
    <source>
        <dbReference type="EMBL" id="EOT64127.1"/>
    </source>
</evidence>
<dbReference type="Pfam" id="PF00535">
    <property type="entry name" value="Glycos_transf_2"/>
    <property type="match status" value="1"/>
</dbReference>
<organism evidence="4 6">
    <name type="scientific">Enterococcus malodoratus ATCC 43197</name>
    <dbReference type="NCBI Taxonomy" id="1158601"/>
    <lineage>
        <taxon>Bacteria</taxon>
        <taxon>Bacillati</taxon>
        <taxon>Bacillota</taxon>
        <taxon>Bacilli</taxon>
        <taxon>Lactobacillales</taxon>
        <taxon>Enterococcaceae</taxon>
        <taxon>Enterococcus</taxon>
    </lineage>
</organism>
<feature type="domain" description="Glycosyltransferase 2-like" evidence="3">
    <location>
        <begin position="4"/>
        <end position="124"/>
    </location>
</feature>
<comment type="caution">
    <text evidence="4">The sequence shown here is derived from an EMBL/GenBank/DDBJ whole genome shotgun (WGS) entry which is preliminary data.</text>
</comment>
<proteinExistence type="predicted"/>
<dbReference type="PANTHER" id="PTHR22916">
    <property type="entry name" value="GLYCOSYLTRANSFERASE"/>
    <property type="match status" value="1"/>
</dbReference>
<dbReference type="CDD" id="cd00761">
    <property type="entry name" value="Glyco_tranf_GTA_type"/>
    <property type="match status" value="1"/>
</dbReference>
<keyword evidence="1" id="KW-0328">Glycosyltransferase</keyword>
<evidence type="ECO:0000256" key="2">
    <source>
        <dbReference type="ARBA" id="ARBA00022679"/>
    </source>
</evidence>
<dbReference type="InterPro" id="IPR001173">
    <property type="entry name" value="Glyco_trans_2-like"/>
</dbReference>
<evidence type="ECO:0000313" key="6">
    <source>
        <dbReference type="Proteomes" id="UP000013783"/>
    </source>
</evidence>
<evidence type="ECO:0000313" key="4">
    <source>
        <dbReference type="EMBL" id="EOH77459.1"/>
    </source>
</evidence>
<dbReference type="Proteomes" id="UP000013783">
    <property type="component" value="Unassembled WGS sequence"/>
</dbReference>
<dbReference type="eggNOG" id="COG0463">
    <property type="taxonomic scope" value="Bacteria"/>
</dbReference>
<sequence>MKFSVIIPIYNVENYLVECIESVVGQEFDTKRFEVLLIDDGSTDNSGDICDKYSLRFHHTKVIHKENGGLSDARNAGIMASKGEYIIFLDGDDTLGVDTLNVCDKLLLNHDIIIGNQSRITKNGIEKKDFPVSVFDNKKGFEKILETFVVEYEIIPWAAYQSVYKAEVLKKNEILFKKGLIGAEDCDFFFRYIKHIESYLITNHSFVNYLMVRPDSIMNKVKLDSVMGRLETFSDLFFQSKSRIIQEFFSFKFCNTILDFPKIPLEDDRLTCINYVKRNQSILDYSKRKSKKYCFANILWSSFGFIKGSNIINNLLKKSGVKV</sequence>
<dbReference type="RefSeq" id="WP_010740931.1">
    <property type="nucleotide sequence ID" value="NZ_KB946250.1"/>
</dbReference>
<keyword evidence="7" id="KW-1185">Reference proteome</keyword>
<name>R2RNC9_9ENTE</name>
<dbReference type="PANTHER" id="PTHR22916:SF51">
    <property type="entry name" value="GLYCOSYLTRANSFERASE EPSH-RELATED"/>
    <property type="match status" value="1"/>
</dbReference>
<dbReference type="AlphaFoldDB" id="R2RNC9"/>
<dbReference type="SUPFAM" id="SSF53448">
    <property type="entry name" value="Nucleotide-diphospho-sugar transferases"/>
    <property type="match status" value="1"/>
</dbReference>
<gene>
    <name evidence="5" type="ORF">I585_03324</name>
    <name evidence="4" type="ORF">UAI_02096</name>
</gene>
<keyword evidence="2" id="KW-0808">Transferase</keyword>
<dbReference type="InterPro" id="IPR029044">
    <property type="entry name" value="Nucleotide-diphossugar_trans"/>
</dbReference>
<dbReference type="STRING" id="71451.RV07_GL004294"/>
<evidence type="ECO:0000259" key="3">
    <source>
        <dbReference type="Pfam" id="PF00535"/>
    </source>
</evidence>
<dbReference type="EMBL" id="AJAK01000015">
    <property type="protein sequence ID" value="EOH77459.1"/>
    <property type="molecule type" value="Genomic_DNA"/>
</dbReference>